<dbReference type="AlphaFoldDB" id="A0A0D2RBI2"/>
<organism evidence="4 6">
    <name type="scientific">Gossypium raimondii</name>
    <name type="common">Peruvian cotton</name>
    <name type="synonym">Gossypium klotzschianum subsp. raimondii</name>
    <dbReference type="NCBI Taxonomy" id="29730"/>
    <lineage>
        <taxon>Eukaryota</taxon>
        <taxon>Viridiplantae</taxon>
        <taxon>Streptophyta</taxon>
        <taxon>Embryophyta</taxon>
        <taxon>Tracheophyta</taxon>
        <taxon>Spermatophyta</taxon>
        <taxon>Magnoliopsida</taxon>
        <taxon>eudicotyledons</taxon>
        <taxon>Gunneridae</taxon>
        <taxon>Pentapetalae</taxon>
        <taxon>rosids</taxon>
        <taxon>malvids</taxon>
        <taxon>Malvales</taxon>
        <taxon>Malvaceae</taxon>
        <taxon>Malvoideae</taxon>
        <taxon>Gossypium</taxon>
    </lineage>
</organism>
<feature type="region of interest" description="Disordered" evidence="2">
    <location>
        <begin position="225"/>
        <end position="267"/>
    </location>
</feature>
<accession>A0A0D2RBI2</accession>
<feature type="region of interest" description="Disordered" evidence="2">
    <location>
        <begin position="1"/>
        <end position="51"/>
    </location>
</feature>
<dbReference type="EMBL" id="JABEZZ010000008">
    <property type="protein sequence ID" value="MBA0592101.1"/>
    <property type="molecule type" value="Genomic_DNA"/>
</dbReference>
<proteinExistence type="inferred from homology"/>
<sequence>MKKGSVSLSHLGTFPSPGGSDYRDNGAVVSQKGWSSERVARSANSNGNSRRHISASSLTPFYSGRTLPSKWEDAERWICSPVLGYGVSKNVNYHLQRRPKSKSGPIVPPGIAFYSNCSPSMNLLDGGGSGTVTNLMAGSPFSTGVLMADGVSVHYLGCRAAAAAGDVDGDQSCMVQSDSNVARSAIIPGWSSDLVSESSLPSSQDEKLDEIKDAEMMLCRVASRRDMATQMSPDNSSSHSSTRERSSFGHSPPPILPLPAVDNNDHPSKLDIREVQIDKRATVTNRSKRHGSRRIKKGEPDFEGFYRNSAPTSALSLDIAEAATSISKLQREEAKISAWENLQRAKAEAAIRKLEMKLEKKRSASMDKILRKLRTAQVKAQEMRSSISGKEDEQIPKTSPKFTFFHIRMSFLSSCFTCHGF</sequence>
<feature type="domain" description="Remorin C-terminal" evidence="3">
    <location>
        <begin position="319"/>
        <end position="403"/>
    </location>
</feature>
<evidence type="ECO:0000256" key="2">
    <source>
        <dbReference type="SAM" id="MobiDB-lite"/>
    </source>
</evidence>
<name>A0A0D2RBI2_GOSRA</name>
<evidence type="ECO:0000313" key="7">
    <source>
        <dbReference type="Proteomes" id="UP000593578"/>
    </source>
</evidence>
<dbReference type="PANTHER" id="PTHR31471:SF2">
    <property type="entry name" value="REMORIN FAMILY PROTEIN"/>
    <property type="match status" value="1"/>
</dbReference>
<evidence type="ECO:0000313" key="5">
    <source>
        <dbReference type="EMBL" id="MBA0592101.1"/>
    </source>
</evidence>
<feature type="compositionally biased region" description="Polar residues" evidence="2">
    <location>
        <begin position="42"/>
        <end position="51"/>
    </location>
</feature>
<dbReference type="PANTHER" id="PTHR31471">
    <property type="entry name" value="OS02G0116800 PROTEIN"/>
    <property type="match status" value="1"/>
</dbReference>
<dbReference type="Proteomes" id="UP000593578">
    <property type="component" value="Unassembled WGS sequence"/>
</dbReference>
<feature type="compositionally biased region" description="Polar residues" evidence="2">
    <location>
        <begin position="1"/>
        <end position="10"/>
    </location>
</feature>
<dbReference type="KEGG" id="gra:105763366"/>
<feature type="compositionally biased region" description="Basic residues" evidence="2">
    <location>
        <begin position="286"/>
        <end position="296"/>
    </location>
</feature>
<dbReference type="OMA" id="AVSVHHY"/>
<dbReference type="Pfam" id="PF03763">
    <property type="entry name" value="Remorin_C"/>
    <property type="match status" value="1"/>
</dbReference>
<evidence type="ECO:0000259" key="3">
    <source>
        <dbReference type="Pfam" id="PF03763"/>
    </source>
</evidence>
<dbReference type="STRING" id="29730.A0A0D2RBI2"/>
<gene>
    <name evidence="4" type="ORF">B456_008G076600</name>
    <name evidence="5" type="ORF">Gorai_009088</name>
</gene>
<keyword evidence="6" id="KW-1185">Reference proteome</keyword>
<reference evidence="4 6" key="1">
    <citation type="journal article" date="2012" name="Nature">
        <title>Repeated polyploidization of Gossypium genomes and the evolution of spinnable cotton fibres.</title>
        <authorList>
            <person name="Paterson A.H."/>
            <person name="Wendel J.F."/>
            <person name="Gundlach H."/>
            <person name="Guo H."/>
            <person name="Jenkins J."/>
            <person name="Jin D."/>
            <person name="Llewellyn D."/>
            <person name="Showmaker K.C."/>
            <person name="Shu S."/>
            <person name="Udall J."/>
            <person name="Yoo M.J."/>
            <person name="Byers R."/>
            <person name="Chen W."/>
            <person name="Doron-Faigenboim A."/>
            <person name="Duke M.V."/>
            <person name="Gong L."/>
            <person name="Grimwood J."/>
            <person name="Grover C."/>
            <person name="Grupp K."/>
            <person name="Hu G."/>
            <person name="Lee T.H."/>
            <person name="Li J."/>
            <person name="Lin L."/>
            <person name="Liu T."/>
            <person name="Marler B.S."/>
            <person name="Page J.T."/>
            <person name="Roberts A.W."/>
            <person name="Romanel E."/>
            <person name="Sanders W.S."/>
            <person name="Szadkowski E."/>
            <person name="Tan X."/>
            <person name="Tang H."/>
            <person name="Xu C."/>
            <person name="Wang J."/>
            <person name="Wang Z."/>
            <person name="Zhang D."/>
            <person name="Zhang L."/>
            <person name="Ashrafi H."/>
            <person name="Bedon F."/>
            <person name="Bowers J.E."/>
            <person name="Brubaker C.L."/>
            <person name="Chee P.W."/>
            <person name="Das S."/>
            <person name="Gingle A.R."/>
            <person name="Haigler C.H."/>
            <person name="Harker D."/>
            <person name="Hoffmann L.V."/>
            <person name="Hovav R."/>
            <person name="Jones D.C."/>
            <person name="Lemke C."/>
            <person name="Mansoor S."/>
            <person name="ur Rahman M."/>
            <person name="Rainville L.N."/>
            <person name="Rambani A."/>
            <person name="Reddy U.K."/>
            <person name="Rong J.K."/>
            <person name="Saranga Y."/>
            <person name="Scheffler B.E."/>
            <person name="Scheffler J.A."/>
            <person name="Stelly D.M."/>
            <person name="Triplett B.A."/>
            <person name="Van Deynze A."/>
            <person name="Vaslin M.F."/>
            <person name="Waghmare V.N."/>
            <person name="Walford S.A."/>
            <person name="Wright R.J."/>
            <person name="Zaki E.A."/>
            <person name="Zhang T."/>
            <person name="Dennis E.S."/>
            <person name="Mayer K.F."/>
            <person name="Peterson D.G."/>
            <person name="Rokhsar D.S."/>
            <person name="Wang X."/>
            <person name="Schmutz J."/>
        </authorList>
    </citation>
    <scope>NUCLEOTIDE SEQUENCE [LARGE SCALE GENOMIC DNA]</scope>
</reference>
<comment type="similarity">
    <text evidence="1">Belongs to the remorin family.</text>
</comment>
<dbReference type="eggNOG" id="ENOG502RFM7">
    <property type="taxonomic scope" value="Eukaryota"/>
</dbReference>
<dbReference type="InterPro" id="IPR005516">
    <property type="entry name" value="Remorin_C"/>
</dbReference>
<feature type="region of interest" description="Disordered" evidence="2">
    <location>
        <begin position="284"/>
        <end position="303"/>
    </location>
</feature>
<dbReference type="EMBL" id="CM001747">
    <property type="protein sequence ID" value="KJB48588.1"/>
    <property type="molecule type" value="Genomic_DNA"/>
</dbReference>
<reference evidence="5 7" key="2">
    <citation type="journal article" date="2019" name="Genome Biol. Evol.">
        <title>Insights into the evolution of the New World diploid cottons (Gossypium, subgenus Houzingenia) based on genome sequencing.</title>
        <authorList>
            <person name="Grover C.E."/>
            <person name="Arick M.A. 2nd"/>
            <person name="Thrash A."/>
            <person name="Conover J.L."/>
            <person name="Sanders W.S."/>
            <person name="Peterson D.G."/>
            <person name="Frelichowski J.E."/>
            <person name="Scheffler J.A."/>
            <person name="Scheffler B.E."/>
            <person name="Wendel J.F."/>
        </authorList>
    </citation>
    <scope>NUCLEOTIDE SEQUENCE [LARGE SCALE GENOMIC DNA]</scope>
    <source>
        <strain evidence="5">8</strain>
        <tissue evidence="5">Leaf</tissue>
    </source>
</reference>
<protein>
    <recommendedName>
        <fullName evidence="3">Remorin C-terminal domain-containing protein</fullName>
    </recommendedName>
</protein>
<evidence type="ECO:0000313" key="4">
    <source>
        <dbReference type="EMBL" id="KJB48588.1"/>
    </source>
</evidence>
<dbReference type="Proteomes" id="UP000032304">
    <property type="component" value="Chromosome 8"/>
</dbReference>
<dbReference type="OrthoDB" id="648416at2759"/>
<evidence type="ECO:0000313" key="6">
    <source>
        <dbReference type="Proteomes" id="UP000032304"/>
    </source>
</evidence>
<evidence type="ECO:0000256" key="1">
    <source>
        <dbReference type="ARBA" id="ARBA00005711"/>
    </source>
</evidence>
<reference evidence="5" key="3">
    <citation type="submission" date="2020-04" db="EMBL/GenBank/DDBJ databases">
        <authorList>
            <person name="Grover C.E."/>
            <person name="Arick M.A. II"/>
            <person name="Thrash A."/>
            <person name="Conover J.L."/>
            <person name="Sanders W.S."/>
            <person name="Peterson D.G."/>
            <person name="Scheffler J.A."/>
            <person name="Scheffler B.E."/>
            <person name="Wendel J.F."/>
        </authorList>
    </citation>
    <scope>NUCLEOTIDE SEQUENCE</scope>
    <source>
        <strain evidence="5">8</strain>
        <tissue evidence="5">Leaf</tissue>
    </source>
</reference>
<dbReference type="Gramene" id="KJB48588">
    <property type="protein sequence ID" value="KJB48588"/>
    <property type="gene ID" value="B456_008G076600"/>
</dbReference>